<dbReference type="InterPro" id="IPR029311">
    <property type="entry name" value="CCDC50_N"/>
</dbReference>
<proteinExistence type="predicted"/>
<organism evidence="4 5">
    <name type="scientific">Clunio marinus</name>
    <dbReference type="NCBI Taxonomy" id="568069"/>
    <lineage>
        <taxon>Eukaryota</taxon>
        <taxon>Metazoa</taxon>
        <taxon>Ecdysozoa</taxon>
        <taxon>Arthropoda</taxon>
        <taxon>Hexapoda</taxon>
        <taxon>Insecta</taxon>
        <taxon>Pterygota</taxon>
        <taxon>Neoptera</taxon>
        <taxon>Endopterygota</taxon>
        <taxon>Diptera</taxon>
        <taxon>Nematocera</taxon>
        <taxon>Chironomoidea</taxon>
        <taxon>Chironomidae</taxon>
        <taxon>Clunio</taxon>
    </lineage>
</organism>
<gene>
    <name evidence="4" type="ORF">CLUMA_CG007930</name>
</gene>
<feature type="region of interest" description="Disordered" evidence="2">
    <location>
        <begin position="330"/>
        <end position="350"/>
    </location>
</feature>
<evidence type="ECO:0000259" key="3">
    <source>
        <dbReference type="Pfam" id="PF15295"/>
    </source>
</evidence>
<evidence type="ECO:0000256" key="1">
    <source>
        <dbReference type="ARBA" id="ARBA00023054"/>
    </source>
</evidence>
<dbReference type="AlphaFoldDB" id="A0A1J1I256"/>
<feature type="compositionally biased region" description="Polar residues" evidence="2">
    <location>
        <begin position="222"/>
        <end position="232"/>
    </location>
</feature>
<dbReference type="PANTHER" id="PTHR22115:SF4">
    <property type="entry name" value="COILED-COIL DOMAIN-CONTAINING PROTEIN"/>
    <property type="match status" value="1"/>
</dbReference>
<feature type="compositionally biased region" description="Polar residues" evidence="2">
    <location>
        <begin position="144"/>
        <end position="156"/>
    </location>
</feature>
<feature type="compositionally biased region" description="Basic and acidic residues" evidence="2">
    <location>
        <begin position="476"/>
        <end position="488"/>
    </location>
</feature>
<keyword evidence="1" id="KW-0175">Coiled coil</keyword>
<dbReference type="PANTHER" id="PTHR22115">
    <property type="entry name" value="C3ORF6 PROTEIN-RELATED"/>
    <property type="match status" value="1"/>
</dbReference>
<evidence type="ECO:0000256" key="2">
    <source>
        <dbReference type="SAM" id="MobiDB-lite"/>
    </source>
</evidence>
<feature type="domain" description="Coiled-coil" evidence="3">
    <location>
        <begin position="4"/>
        <end position="127"/>
    </location>
</feature>
<evidence type="ECO:0000313" key="4">
    <source>
        <dbReference type="EMBL" id="CRK94423.1"/>
    </source>
</evidence>
<dbReference type="InterPro" id="IPR039303">
    <property type="entry name" value="CCDC50"/>
</dbReference>
<sequence>MTETQKNLKGKVKSVCQEWLVREDNALAYQLQNQEINDHYKGNRYRNQIVRQDFPTALSEQIREKENAERQAMLYHQMVEEQEQADAIVAREYADRLRREAEIERKIQQEKSEMLARKLIQKPNLHVKVKTEEPSLPIPPRTQAKPSTSNKYMSHSPDISPQLHYACLDLMPPDPQRKLVPVSPDRKYTKISLQSHTPEKIEEIPPPPRPAKGAHLRKQPKAPQQQMPSDTIDSIRNYSDVDTALDEALDMELGNLDINNLYKPTQNGAGTTQFNPNIHQRHPHHQFLEDSRNILKQSPEKISTKHGVNKYLHYDDDDEIEEENAVGGVMMTNAPSTSNDPQPSSSSSNYREKIERLQALKVLGLPPEEIREIDKRIEQEKKDEELARMLQDSENKFANQEEIDRKYAMEAQDKELAKMLQEREKAKAKRAKERARQKKEMLRQQHQMENGEYREMFDVEGGDSYSNPVDMLQTDVNRKHQKSPDSGHHQYSHQKQSSYNSQSSGGSYHQHHHSDDSYSNPVDMVPPPLHQRSPPQRPSHLDIRGQLNRPQPPRAHLPDDHQNVAAMIDPTYATPSPPSTLNSTPLTNNSMTPDILEHYDDNSPSTAPYMPIQGTRRTSNSNEKKKKQKERCNQQ</sequence>
<feature type="compositionally biased region" description="Low complexity" evidence="2">
    <location>
        <begin position="579"/>
        <end position="590"/>
    </location>
</feature>
<feature type="compositionally biased region" description="Low complexity" evidence="2">
    <location>
        <begin position="493"/>
        <end position="508"/>
    </location>
</feature>
<feature type="region of interest" description="Disordered" evidence="2">
    <location>
        <begin position="190"/>
        <end position="232"/>
    </location>
</feature>
<dbReference type="EMBL" id="CVRI01000038">
    <property type="protein sequence ID" value="CRK94423.1"/>
    <property type="molecule type" value="Genomic_DNA"/>
</dbReference>
<evidence type="ECO:0000313" key="5">
    <source>
        <dbReference type="Proteomes" id="UP000183832"/>
    </source>
</evidence>
<dbReference type="Pfam" id="PF15295">
    <property type="entry name" value="CCDC50_N"/>
    <property type="match status" value="1"/>
</dbReference>
<accession>A0A1J1I256</accession>
<feature type="region of interest" description="Disordered" evidence="2">
    <location>
        <begin position="132"/>
        <end position="156"/>
    </location>
</feature>
<reference evidence="4 5" key="1">
    <citation type="submission" date="2015-04" db="EMBL/GenBank/DDBJ databases">
        <authorList>
            <person name="Syromyatnikov M.Y."/>
            <person name="Popov V.N."/>
        </authorList>
    </citation>
    <scope>NUCLEOTIDE SEQUENCE [LARGE SCALE GENOMIC DNA]</scope>
</reference>
<protein>
    <submittedName>
        <fullName evidence="4">CLUMA_CG007930, isoform A</fullName>
    </submittedName>
</protein>
<name>A0A1J1I256_9DIPT</name>
<feature type="compositionally biased region" description="Low complexity" evidence="2">
    <location>
        <begin position="335"/>
        <end position="348"/>
    </location>
</feature>
<feature type="region of interest" description="Disordered" evidence="2">
    <location>
        <begin position="422"/>
        <end position="635"/>
    </location>
</feature>
<dbReference type="Proteomes" id="UP000183832">
    <property type="component" value="Unassembled WGS sequence"/>
</dbReference>
<keyword evidence="5" id="KW-1185">Reference proteome</keyword>
<dbReference type="OrthoDB" id="9994767at2759"/>
<feature type="compositionally biased region" description="Basic residues" evidence="2">
    <location>
        <begin position="426"/>
        <end position="437"/>
    </location>
</feature>